<name>A0A8J5LII9_ZINOF</name>
<dbReference type="InterPro" id="IPR026316">
    <property type="entry name" value="NSL2"/>
</dbReference>
<evidence type="ECO:0000256" key="1">
    <source>
        <dbReference type="SAM" id="SignalP"/>
    </source>
</evidence>
<dbReference type="Proteomes" id="UP000734854">
    <property type="component" value="Unassembled WGS sequence"/>
</dbReference>
<dbReference type="PANTHER" id="PTHR13453">
    <property type="entry name" value="KAT8 REGULATORY NSL COMPLEX SUBUNIT 2"/>
    <property type="match status" value="1"/>
</dbReference>
<protein>
    <recommendedName>
        <fullName evidence="5">Non-specific lethal 2 homolog</fullName>
    </recommendedName>
</protein>
<dbReference type="AlphaFoldDB" id="A0A8J5LII9"/>
<gene>
    <name evidence="2" type="ORF">ZIOFF_023490</name>
    <name evidence="3" type="ORF">ZIOFF_023493</name>
</gene>
<comment type="caution">
    <text evidence="3">The sequence shown here is derived from an EMBL/GenBank/DDBJ whole genome shotgun (WGS) entry which is preliminary data.</text>
</comment>
<sequence>MKAVAVRSISLLLILQLVIFFSSGEGRQLSERRRPCDEYYVAEEGDTLQTISVMCDNIFILEDNPQIDDSDDIGPGTDAVLLSLEFLSREEVLRRRSRRAKQLARYYRAHYWALVEEVRVKISDYYRSFGIGPLVVDATATPAVAEGSGENDGRAVNKVFCRFSDCQSTAMPLTRFDLVLNVVLVEAFGGHPCRKPVLRTAVPSFCTFHIHKAKKHVSEAVNKAALRGLSNSIDGDDLMK</sequence>
<dbReference type="PANTHER" id="PTHR13453:SF1">
    <property type="entry name" value="KAT8 REGULATORY NSL COMPLEX SUBUNIT 2"/>
    <property type="match status" value="1"/>
</dbReference>
<evidence type="ECO:0000313" key="3">
    <source>
        <dbReference type="EMBL" id="KAG6513183.1"/>
    </source>
</evidence>
<evidence type="ECO:0000313" key="4">
    <source>
        <dbReference type="Proteomes" id="UP000734854"/>
    </source>
</evidence>
<organism evidence="3 4">
    <name type="scientific">Zingiber officinale</name>
    <name type="common">Ginger</name>
    <name type="synonym">Amomum zingiber</name>
    <dbReference type="NCBI Taxonomy" id="94328"/>
    <lineage>
        <taxon>Eukaryota</taxon>
        <taxon>Viridiplantae</taxon>
        <taxon>Streptophyta</taxon>
        <taxon>Embryophyta</taxon>
        <taxon>Tracheophyta</taxon>
        <taxon>Spermatophyta</taxon>
        <taxon>Magnoliopsida</taxon>
        <taxon>Liliopsida</taxon>
        <taxon>Zingiberales</taxon>
        <taxon>Zingiberaceae</taxon>
        <taxon>Zingiber</taxon>
    </lineage>
</organism>
<keyword evidence="4" id="KW-1185">Reference proteome</keyword>
<keyword evidence="1" id="KW-0732">Signal</keyword>
<proteinExistence type="predicted"/>
<feature type="chain" id="PRO_5044156078" description="Non-specific lethal 2 homolog" evidence="1">
    <location>
        <begin position="27"/>
        <end position="240"/>
    </location>
</feature>
<evidence type="ECO:0008006" key="5">
    <source>
        <dbReference type="Google" id="ProtNLM"/>
    </source>
</evidence>
<dbReference type="EMBL" id="JACMSC010000007">
    <property type="protein sequence ID" value="KAG6513183.1"/>
    <property type="molecule type" value="Genomic_DNA"/>
</dbReference>
<evidence type="ECO:0000313" key="2">
    <source>
        <dbReference type="EMBL" id="KAG6513180.1"/>
    </source>
</evidence>
<feature type="signal peptide" evidence="1">
    <location>
        <begin position="1"/>
        <end position="26"/>
    </location>
</feature>
<dbReference type="GO" id="GO:0044545">
    <property type="term" value="C:NSL complex"/>
    <property type="evidence" value="ECO:0007669"/>
    <property type="project" value="TreeGrafter"/>
</dbReference>
<accession>A0A8J5LII9</accession>
<dbReference type="EMBL" id="JACMSC010000007">
    <property type="protein sequence ID" value="KAG6513180.1"/>
    <property type="molecule type" value="Genomic_DNA"/>
</dbReference>
<reference evidence="3 4" key="1">
    <citation type="submission" date="2020-08" db="EMBL/GenBank/DDBJ databases">
        <title>Plant Genome Project.</title>
        <authorList>
            <person name="Zhang R.-G."/>
        </authorList>
    </citation>
    <scope>NUCLEOTIDE SEQUENCE [LARGE SCALE GENOMIC DNA]</scope>
    <source>
        <tissue evidence="3">Rhizome</tissue>
    </source>
</reference>